<dbReference type="EMBL" id="AE006470">
    <property type="protein sequence ID" value="AAM73244.1"/>
    <property type="molecule type" value="Genomic_DNA"/>
</dbReference>
<name>Q8KAX4_CHLTE</name>
<sequence>MLRTSWIKKDMKKAEGLFSEVCFLKNKFVDFRPEQ</sequence>
<dbReference type="STRING" id="194439.CT2027"/>
<proteinExistence type="predicted"/>
<dbReference type="Proteomes" id="UP000001007">
    <property type="component" value="Chromosome"/>
</dbReference>
<reference evidence="1 2" key="1">
    <citation type="journal article" date="2002" name="Proc. Natl. Acad. Sci. U.S.A.">
        <title>The complete genome sequence of Chlorobium tepidum TLS, a photosynthetic, anaerobic, green-sulfur bacterium.</title>
        <authorList>
            <person name="Eisen J.A."/>
            <person name="Nelson K.E."/>
            <person name="Paulsen I.T."/>
            <person name="Heidelberg J.F."/>
            <person name="Wu M."/>
            <person name="Dodson R.J."/>
            <person name="Deboy R."/>
            <person name="Gwinn M.L."/>
            <person name="Nelson W.C."/>
            <person name="Haft D.H."/>
            <person name="Hickey E.K."/>
            <person name="Peterson J.D."/>
            <person name="Durkin A.S."/>
            <person name="Kolonay J.L."/>
            <person name="Yang F."/>
            <person name="Holt I."/>
            <person name="Umayam L.A."/>
            <person name="Mason T."/>
            <person name="Brenner M."/>
            <person name="Shea T.P."/>
            <person name="Parksey D."/>
            <person name="Nierman W.C."/>
            <person name="Feldblyum T.V."/>
            <person name="Hansen C.L."/>
            <person name="Craven M.B."/>
            <person name="Radune D."/>
            <person name="Vamathevan J."/>
            <person name="Khouri H."/>
            <person name="White O."/>
            <person name="Gruber T.M."/>
            <person name="Ketchum K.A."/>
            <person name="Venter J.C."/>
            <person name="Tettelin H."/>
            <person name="Bryant D.A."/>
            <person name="Fraser C.M."/>
        </authorList>
    </citation>
    <scope>NUCLEOTIDE SEQUENCE [LARGE SCALE GENOMIC DNA]</scope>
    <source>
        <strain evidence="2">ATCC 49652 / DSM 12025 / NBRC 103806 / TLS</strain>
    </source>
</reference>
<evidence type="ECO:0000313" key="1">
    <source>
        <dbReference type="EMBL" id="AAM73244.1"/>
    </source>
</evidence>
<dbReference type="HOGENOM" id="CLU_3364076_0_0_10"/>
<keyword evidence="2" id="KW-1185">Reference proteome</keyword>
<organism evidence="1 2">
    <name type="scientific">Chlorobaculum tepidum (strain ATCC 49652 / DSM 12025 / NBRC 103806 / TLS)</name>
    <name type="common">Chlorobium tepidum</name>
    <dbReference type="NCBI Taxonomy" id="194439"/>
    <lineage>
        <taxon>Bacteria</taxon>
        <taxon>Pseudomonadati</taxon>
        <taxon>Chlorobiota</taxon>
        <taxon>Chlorobiia</taxon>
        <taxon>Chlorobiales</taxon>
        <taxon>Chlorobiaceae</taxon>
        <taxon>Chlorobaculum</taxon>
    </lineage>
</organism>
<gene>
    <name evidence="1" type="ordered locus">CT2027</name>
</gene>
<protein>
    <submittedName>
        <fullName evidence="1">Uncharacterized protein</fullName>
    </submittedName>
</protein>
<evidence type="ECO:0000313" key="2">
    <source>
        <dbReference type="Proteomes" id="UP000001007"/>
    </source>
</evidence>
<dbReference type="KEGG" id="cte:CT2027"/>
<dbReference type="EnsemblBacteria" id="AAM73244">
    <property type="protein sequence ID" value="AAM73244"/>
    <property type="gene ID" value="CT2027"/>
</dbReference>
<dbReference type="AlphaFoldDB" id="Q8KAX4"/>
<accession>Q8KAX4</accession>